<gene>
    <name evidence="1" type="ORF">ROZALSC1DRAFT_25897</name>
</gene>
<evidence type="ECO:0000313" key="1">
    <source>
        <dbReference type="EMBL" id="RKP15909.1"/>
    </source>
</evidence>
<feature type="non-terminal residue" evidence="1">
    <location>
        <position position="1"/>
    </location>
</feature>
<dbReference type="EMBL" id="ML007379">
    <property type="protein sequence ID" value="RKP15909.1"/>
    <property type="molecule type" value="Genomic_DNA"/>
</dbReference>
<protein>
    <recommendedName>
        <fullName evidence="3">Retrotransposon gag domain-containing protein</fullName>
    </recommendedName>
</protein>
<dbReference type="AlphaFoldDB" id="A0A4V1IYV8"/>
<feature type="non-terminal residue" evidence="1">
    <location>
        <position position="334"/>
    </location>
</feature>
<organism evidence="1 2">
    <name type="scientific">Rozella allomycis (strain CSF55)</name>
    <dbReference type="NCBI Taxonomy" id="988480"/>
    <lineage>
        <taxon>Eukaryota</taxon>
        <taxon>Fungi</taxon>
        <taxon>Fungi incertae sedis</taxon>
        <taxon>Cryptomycota</taxon>
        <taxon>Cryptomycota incertae sedis</taxon>
        <taxon>Rozella</taxon>
    </lineage>
</organism>
<evidence type="ECO:0000313" key="2">
    <source>
        <dbReference type="Proteomes" id="UP000281549"/>
    </source>
</evidence>
<proteinExistence type="predicted"/>
<sequence>QQVAPNKATGSVLEHFDGTNVTNFLEKYEAVAALHYDKEESFVRNFKYFCVPSLREEIAELASGNILNDILLKTPVEKKKSAKPSEVVCAATASQSDAIKSAVPENLRIESSEAGLLSWEAFKQALKNRYKDEDTKYDIFDLQKVKMEDLSFEAYLRKFRKIISNLDSITVFQHERTFHCHFVAGLPNELKKKVVKLVKNRGEDFAFLSLNDVIVYTKSIVEEEKEASKLSKLLQIDEPEKKIEKPKKEENEQKIQKNEEIEENIISEKSVSYDDVSSLTKHLSQLVLKLEGQRNENQIRRPKRCLYCDNEKCHRSRCPILRQDVENNLCTIMN</sequence>
<accession>A0A4V1IYV8</accession>
<evidence type="ECO:0008006" key="3">
    <source>
        <dbReference type="Google" id="ProtNLM"/>
    </source>
</evidence>
<name>A0A4V1IYV8_ROZAC</name>
<dbReference type="Proteomes" id="UP000281549">
    <property type="component" value="Unassembled WGS sequence"/>
</dbReference>
<reference evidence="2" key="1">
    <citation type="journal article" date="2018" name="Nat. Microbiol.">
        <title>Leveraging single-cell genomics to expand the fungal tree of life.</title>
        <authorList>
            <person name="Ahrendt S.R."/>
            <person name="Quandt C.A."/>
            <person name="Ciobanu D."/>
            <person name="Clum A."/>
            <person name="Salamov A."/>
            <person name="Andreopoulos B."/>
            <person name="Cheng J.F."/>
            <person name="Woyke T."/>
            <person name="Pelin A."/>
            <person name="Henrissat B."/>
            <person name="Reynolds N.K."/>
            <person name="Benny G.L."/>
            <person name="Smith M.E."/>
            <person name="James T.Y."/>
            <person name="Grigoriev I.V."/>
        </authorList>
    </citation>
    <scope>NUCLEOTIDE SEQUENCE [LARGE SCALE GENOMIC DNA]</scope>
    <source>
        <strain evidence="2">CSF55</strain>
    </source>
</reference>